<name>A0ABQ8INK9_9ROSI</name>
<comment type="caution">
    <text evidence="2">The sequence shown here is derived from an EMBL/GenBank/DDBJ whole genome shotgun (WGS) entry which is preliminary data.</text>
</comment>
<feature type="region of interest" description="Disordered" evidence="1">
    <location>
        <begin position="119"/>
        <end position="199"/>
    </location>
</feature>
<accession>A0ABQ8INK9</accession>
<protein>
    <submittedName>
        <fullName evidence="2">Uncharacterized protein</fullName>
    </submittedName>
</protein>
<evidence type="ECO:0000256" key="1">
    <source>
        <dbReference type="SAM" id="MobiDB-lite"/>
    </source>
</evidence>
<evidence type="ECO:0000313" key="2">
    <source>
        <dbReference type="EMBL" id="KAH7578280.1"/>
    </source>
</evidence>
<keyword evidence="3" id="KW-1185">Reference proteome</keyword>
<organism evidence="2 3">
    <name type="scientific">Xanthoceras sorbifolium</name>
    <dbReference type="NCBI Taxonomy" id="99658"/>
    <lineage>
        <taxon>Eukaryota</taxon>
        <taxon>Viridiplantae</taxon>
        <taxon>Streptophyta</taxon>
        <taxon>Embryophyta</taxon>
        <taxon>Tracheophyta</taxon>
        <taxon>Spermatophyta</taxon>
        <taxon>Magnoliopsida</taxon>
        <taxon>eudicotyledons</taxon>
        <taxon>Gunneridae</taxon>
        <taxon>Pentapetalae</taxon>
        <taxon>rosids</taxon>
        <taxon>malvids</taxon>
        <taxon>Sapindales</taxon>
        <taxon>Sapindaceae</taxon>
        <taxon>Xanthoceroideae</taxon>
        <taxon>Xanthoceras</taxon>
    </lineage>
</organism>
<proteinExistence type="predicted"/>
<feature type="region of interest" description="Disordered" evidence="1">
    <location>
        <begin position="1"/>
        <end position="32"/>
    </location>
</feature>
<dbReference type="Proteomes" id="UP000827721">
    <property type="component" value="Unassembled WGS sequence"/>
</dbReference>
<feature type="compositionally biased region" description="Polar residues" evidence="1">
    <location>
        <begin position="123"/>
        <end position="138"/>
    </location>
</feature>
<sequence length="199" mass="22601">MNRKKKKMDQEKLHRGTIGMHNGQQKTSRSPKAIDSSHCLKLQNPVSPFDDTLSQRTSKINLNCKSLINNSSDNHYKSKSEKLFILLYGVIRSLLGNHRIKEQLREMIVELKMATDKGKAEVSETQNDSIQNNSTDQPPSRKEPRKPNFGKALAHRALCSPGTRRAGSRKDRTNDVRTLPSRLSKVSLADYTDDDEEKE</sequence>
<gene>
    <name evidence="2" type="ORF">JRO89_XS01G0363300</name>
</gene>
<evidence type="ECO:0000313" key="3">
    <source>
        <dbReference type="Proteomes" id="UP000827721"/>
    </source>
</evidence>
<dbReference type="EMBL" id="JAFEMO010000001">
    <property type="protein sequence ID" value="KAH7578280.1"/>
    <property type="molecule type" value="Genomic_DNA"/>
</dbReference>
<reference evidence="2 3" key="1">
    <citation type="submission" date="2021-02" db="EMBL/GenBank/DDBJ databases">
        <title>Plant Genome Project.</title>
        <authorList>
            <person name="Zhang R.-G."/>
        </authorList>
    </citation>
    <scope>NUCLEOTIDE SEQUENCE [LARGE SCALE GENOMIC DNA]</scope>
    <source>
        <tissue evidence="2">Leaves</tissue>
    </source>
</reference>